<gene>
    <name evidence="2" type="ORF">STA1M1_11890</name>
</gene>
<keyword evidence="3" id="KW-1185">Reference proteome</keyword>
<protein>
    <submittedName>
        <fullName evidence="2">Uncharacterized protein</fullName>
    </submittedName>
</protein>
<evidence type="ECO:0000313" key="3">
    <source>
        <dbReference type="Proteomes" id="UP001144205"/>
    </source>
</evidence>
<dbReference type="Proteomes" id="UP001144205">
    <property type="component" value="Unassembled WGS sequence"/>
</dbReference>
<keyword evidence="1" id="KW-0732">Signal</keyword>
<feature type="signal peptide" evidence="1">
    <location>
        <begin position="1"/>
        <end position="23"/>
    </location>
</feature>
<evidence type="ECO:0000256" key="1">
    <source>
        <dbReference type="SAM" id="SignalP"/>
    </source>
</evidence>
<comment type="caution">
    <text evidence="2">The sequence shown here is derived from an EMBL/GenBank/DDBJ whole genome shotgun (WGS) entry which is preliminary data.</text>
</comment>
<evidence type="ECO:0000313" key="2">
    <source>
        <dbReference type="EMBL" id="GKY87320.1"/>
    </source>
</evidence>
<accession>A0ABQ5LQN2</accession>
<reference evidence="2" key="1">
    <citation type="journal article" date="2023" name="Int. J. Syst. Evol. Microbiol.">
        <title>Sinisalibacter aestuarii sp. nov., isolated from estuarine sediment of the Arakawa River.</title>
        <authorList>
            <person name="Arafat S.T."/>
            <person name="Hirano S."/>
            <person name="Sato A."/>
            <person name="Takeuchi K."/>
            <person name="Yasuda T."/>
            <person name="Terahara T."/>
            <person name="Hamada M."/>
            <person name="Kobayashi T."/>
        </authorList>
    </citation>
    <scope>NUCLEOTIDE SEQUENCE</scope>
    <source>
        <strain evidence="2">B-399</strain>
    </source>
</reference>
<dbReference type="EMBL" id="BROH01000002">
    <property type="protein sequence ID" value="GKY87320.1"/>
    <property type="molecule type" value="Genomic_DNA"/>
</dbReference>
<dbReference type="RefSeq" id="WP_281841310.1">
    <property type="nucleotide sequence ID" value="NZ_BROH01000002.1"/>
</dbReference>
<organism evidence="2 3">
    <name type="scientific">Sinisalibacter aestuarii</name>
    <dbReference type="NCBI Taxonomy" id="2949426"/>
    <lineage>
        <taxon>Bacteria</taxon>
        <taxon>Pseudomonadati</taxon>
        <taxon>Pseudomonadota</taxon>
        <taxon>Alphaproteobacteria</taxon>
        <taxon>Rhodobacterales</taxon>
        <taxon>Roseobacteraceae</taxon>
        <taxon>Sinisalibacter</taxon>
    </lineage>
</organism>
<feature type="chain" id="PRO_5046853719" evidence="1">
    <location>
        <begin position="24"/>
        <end position="586"/>
    </location>
</feature>
<name>A0ABQ5LQN2_9RHOB</name>
<sequence length="586" mass="63054">MGFELARRLGVAVGAVGVAAALAAPVFGQGIPAPDAATLDAQWQVYAGDTVPSVVEFSPMRATQEVALADGGTLRLTSLHPGVNRWYLLERRPAEGQGRAESWHFENGDAATWFVSLTGGADPALLIEGAGDARECRPWAGETSDLATAAGSGLPYAPVCGGRLYLRNKVSGSRTNREAVSDFLRKNVVFGDKLVNLIKGTFFEDAFLESAALGGEEDDTGAVVAALGQADLDRRPLMRTAMGLPVEGAPDGMEAGSWYVADGQEGVFASVMQPGLISAEILKARNGANWFDGVEQNADVYLVAFDLGRFDVGYELGTDHPGLEWSSRPQRSGIDWNIPGPDGFARPDPLVRNGMLSPALTPRVVAGIAGGFKRDHGAFRFSDYAGFNRGHHYGFISNGVTFSRMIENLATLYVTVDGEVGMKTWQEADNAMIPRLAYARQNGVSVVERDPGTGASVPGPRVTSWGGGNWSGSAEAQLRTLRSGACLRESGGRKFLIYAYFSSVTPSAMARVFQAYECDYGMLLDMNSPELTYMALYRQNEAGDGLVADHLSRPMAESDPWLDGSRVPRFVTFSDNRDFIYLLRKE</sequence>
<proteinExistence type="predicted"/>